<reference evidence="1" key="3">
    <citation type="journal article" date="2017" name="Nature">
        <title>Genome sequence of the progenitor of the wheat D genome Aegilops tauschii.</title>
        <authorList>
            <person name="Luo M.C."/>
            <person name="Gu Y.Q."/>
            <person name="Puiu D."/>
            <person name="Wang H."/>
            <person name="Twardziok S.O."/>
            <person name="Deal K.R."/>
            <person name="Huo N."/>
            <person name="Zhu T."/>
            <person name="Wang L."/>
            <person name="Wang Y."/>
            <person name="McGuire P.E."/>
            <person name="Liu S."/>
            <person name="Long H."/>
            <person name="Ramasamy R.K."/>
            <person name="Rodriguez J.C."/>
            <person name="Van S.L."/>
            <person name="Yuan L."/>
            <person name="Wang Z."/>
            <person name="Xia Z."/>
            <person name="Xiao L."/>
            <person name="Anderson O.D."/>
            <person name="Ouyang S."/>
            <person name="Liang Y."/>
            <person name="Zimin A.V."/>
            <person name="Pertea G."/>
            <person name="Qi P."/>
            <person name="Bennetzen J.L."/>
            <person name="Dai X."/>
            <person name="Dawson M.W."/>
            <person name="Muller H.G."/>
            <person name="Kugler K."/>
            <person name="Rivarola-Duarte L."/>
            <person name="Spannagl M."/>
            <person name="Mayer K.F.X."/>
            <person name="Lu F.H."/>
            <person name="Bevan M.W."/>
            <person name="Leroy P."/>
            <person name="Li P."/>
            <person name="You F.M."/>
            <person name="Sun Q."/>
            <person name="Liu Z."/>
            <person name="Lyons E."/>
            <person name="Wicker T."/>
            <person name="Salzberg S.L."/>
            <person name="Devos K.M."/>
            <person name="Dvorak J."/>
        </authorList>
    </citation>
    <scope>NUCLEOTIDE SEQUENCE [LARGE SCALE GENOMIC DNA]</scope>
    <source>
        <strain evidence="1">cv. AL8/78</strain>
    </source>
</reference>
<evidence type="ECO:0000313" key="1">
    <source>
        <dbReference type="EnsemblPlants" id="AET7Gv20719400.4"/>
    </source>
</evidence>
<reference evidence="2" key="1">
    <citation type="journal article" date="2014" name="Science">
        <title>Ancient hybridizations among the ancestral genomes of bread wheat.</title>
        <authorList>
            <consortium name="International Wheat Genome Sequencing Consortium,"/>
            <person name="Marcussen T."/>
            <person name="Sandve S.R."/>
            <person name="Heier L."/>
            <person name="Spannagl M."/>
            <person name="Pfeifer M."/>
            <person name="Jakobsen K.S."/>
            <person name="Wulff B.B."/>
            <person name="Steuernagel B."/>
            <person name="Mayer K.F."/>
            <person name="Olsen O.A."/>
        </authorList>
    </citation>
    <scope>NUCLEOTIDE SEQUENCE [LARGE SCALE GENOMIC DNA]</scope>
    <source>
        <strain evidence="2">cv. AL8/78</strain>
    </source>
</reference>
<dbReference type="EnsemblPlants" id="AET7Gv20719400.4">
    <property type="protein sequence ID" value="AET7Gv20719400.4"/>
    <property type="gene ID" value="AET7Gv20719400"/>
</dbReference>
<protein>
    <submittedName>
        <fullName evidence="1">Uncharacterized protein</fullName>
    </submittedName>
</protein>
<reference evidence="2" key="2">
    <citation type="journal article" date="2017" name="Nat. Plants">
        <title>The Aegilops tauschii genome reveals multiple impacts of transposons.</title>
        <authorList>
            <person name="Zhao G."/>
            <person name="Zou C."/>
            <person name="Li K."/>
            <person name="Wang K."/>
            <person name="Li T."/>
            <person name="Gao L."/>
            <person name="Zhang X."/>
            <person name="Wang H."/>
            <person name="Yang Z."/>
            <person name="Liu X."/>
            <person name="Jiang W."/>
            <person name="Mao L."/>
            <person name="Kong X."/>
            <person name="Jiao Y."/>
            <person name="Jia J."/>
        </authorList>
    </citation>
    <scope>NUCLEOTIDE SEQUENCE [LARGE SCALE GENOMIC DNA]</scope>
    <source>
        <strain evidence="2">cv. AL8/78</strain>
    </source>
</reference>
<evidence type="ECO:0000313" key="2">
    <source>
        <dbReference type="Proteomes" id="UP000015105"/>
    </source>
</evidence>
<dbReference type="AlphaFoldDB" id="A0A453RVD7"/>
<accession>A0A453RVD7</accession>
<dbReference type="Gramene" id="AET7Gv20719400.4">
    <property type="protein sequence ID" value="AET7Gv20719400.4"/>
    <property type="gene ID" value="AET7Gv20719400"/>
</dbReference>
<organism evidence="1 2">
    <name type="scientific">Aegilops tauschii subsp. strangulata</name>
    <name type="common">Goatgrass</name>
    <dbReference type="NCBI Taxonomy" id="200361"/>
    <lineage>
        <taxon>Eukaryota</taxon>
        <taxon>Viridiplantae</taxon>
        <taxon>Streptophyta</taxon>
        <taxon>Embryophyta</taxon>
        <taxon>Tracheophyta</taxon>
        <taxon>Spermatophyta</taxon>
        <taxon>Magnoliopsida</taxon>
        <taxon>Liliopsida</taxon>
        <taxon>Poales</taxon>
        <taxon>Poaceae</taxon>
        <taxon>BOP clade</taxon>
        <taxon>Pooideae</taxon>
        <taxon>Triticodae</taxon>
        <taxon>Triticeae</taxon>
        <taxon>Triticinae</taxon>
        <taxon>Aegilops</taxon>
    </lineage>
</organism>
<proteinExistence type="predicted"/>
<dbReference type="Proteomes" id="UP000015105">
    <property type="component" value="Chromosome 7D"/>
</dbReference>
<name>A0A453RVD7_AEGTS</name>
<sequence>MTPRTTTSLAVFQTPLYTEVCSTCRPRDSKITEPKSSSCLPKHSWNSAQKPNTLVLHIIIKCE</sequence>
<keyword evidence="2" id="KW-1185">Reference proteome</keyword>
<reference evidence="1" key="5">
    <citation type="journal article" date="2021" name="G3 (Bethesda)">
        <title>Aegilops tauschii genome assembly Aet v5.0 features greater sequence contiguity and improved annotation.</title>
        <authorList>
            <person name="Wang L."/>
            <person name="Zhu T."/>
            <person name="Rodriguez J.C."/>
            <person name="Deal K.R."/>
            <person name="Dubcovsky J."/>
            <person name="McGuire P.E."/>
            <person name="Lux T."/>
            <person name="Spannagl M."/>
            <person name="Mayer K.F.X."/>
            <person name="Baldrich P."/>
            <person name="Meyers B.C."/>
            <person name="Huo N."/>
            <person name="Gu Y.Q."/>
            <person name="Zhou H."/>
            <person name="Devos K.M."/>
            <person name="Bennetzen J.L."/>
            <person name="Unver T."/>
            <person name="Budak H."/>
            <person name="Gulick P.J."/>
            <person name="Galiba G."/>
            <person name="Kalapos B."/>
            <person name="Nelson D.R."/>
            <person name="Li P."/>
            <person name="You F.M."/>
            <person name="Luo M.C."/>
            <person name="Dvorak J."/>
        </authorList>
    </citation>
    <scope>NUCLEOTIDE SEQUENCE [LARGE SCALE GENOMIC DNA]</scope>
    <source>
        <strain evidence="1">cv. AL8/78</strain>
    </source>
</reference>
<reference evidence="1" key="4">
    <citation type="submission" date="2019-03" db="UniProtKB">
        <authorList>
            <consortium name="EnsemblPlants"/>
        </authorList>
    </citation>
    <scope>IDENTIFICATION</scope>
</reference>